<reference evidence="1" key="1">
    <citation type="journal article" date="2020" name="Nature">
        <title>Giant virus diversity and host interactions through global metagenomics.</title>
        <authorList>
            <person name="Schulz F."/>
            <person name="Roux S."/>
            <person name="Paez-Espino D."/>
            <person name="Jungbluth S."/>
            <person name="Walsh D.A."/>
            <person name="Denef V.J."/>
            <person name="McMahon K.D."/>
            <person name="Konstantinidis K.T."/>
            <person name="Eloe-Fadrosh E.A."/>
            <person name="Kyrpides N.C."/>
            <person name="Woyke T."/>
        </authorList>
    </citation>
    <scope>NUCLEOTIDE SEQUENCE</scope>
    <source>
        <strain evidence="1">GVMAG-M-3300020728-1</strain>
    </source>
</reference>
<organism evidence="1">
    <name type="scientific">viral metagenome</name>
    <dbReference type="NCBI Taxonomy" id="1070528"/>
    <lineage>
        <taxon>unclassified sequences</taxon>
        <taxon>metagenomes</taxon>
        <taxon>organismal metagenomes</taxon>
    </lineage>
</organism>
<name>A0A6C0CG30_9ZZZZ</name>
<evidence type="ECO:0000313" key="1">
    <source>
        <dbReference type="EMBL" id="QHT03247.1"/>
    </source>
</evidence>
<proteinExistence type="predicted"/>
<sequence length="81" mass="9373">MDSYNDEVLTIKAVVGLMRLKNAVPIKKKQRKTLTKEKRAQSLKTWHQMQRIVKNREATKHRNRSAAMKAAWAKRKAAATN</sequence>
<dbReference type="AlphaFoldDB" id="A0A6C0CG30"/>
<accession>A0A6C0CG30</accession>
<protein>
    <submittedName>
        <fullName evidence="1">Uncharacterized protein</fullName>
    </submittedName>
</protein>
<dbReference type="EMBL" id="MN739408">
    <property type="protein sequence ID" value="QHT03247.1"/>
    <property type="molecule type" value="Genomic_DNA"/>
</dbReference>